<evidence type="ECO:0000313" key="10">
    <source>
        <dbReference type="EMBL" id="MBO3664923.1"/>
    </source>
</evidence>
<keyword evidence="4" id="KW-0804">Transcription</keyword>
<dbReference type="SUPFAM" id="SSF55781">
    <property type="entry name" value="GAF domain-like"/>
    <property type="match status" value="1"/>
</dbReference>
<evidence type="ECO:0000256" key="6">
    <source>
        <dbReference type="ARBA" id="ARBA00070406"/>
    </source>
</evidence>
<evidence type="ECO:0000256" key="5">
    <source>
        <dbReference type="ARBA" id="ARBA00058938"/>
    </source>
</evidence>
<dbReference type="InterPro" id="IPR011991">
    <property type="entry name" value="ArsR-like_HTH"/>
</dbReference>
<dbReference type="PANTHER" id="PTHR30136:SF24">
    <property type="entry name" value="HTH-TYPE TRANSCRIPTIONAL REPRESSOR ALLR"/>
    <property type="match status" value="1"/>
</dbReference>
<keyword evidence="11" id="KW-1185">Reference proteome</keyword>
<feature type="domain" description="IclR-ED" evidence="9">
    <location>
        <begin position="68"/>
        <end position="237"/>
    </location>
</feature>
<evidence type="ECO:0000256" key="1">
    <source>
        <dbReference type="ARBA" id="ARBA00022798"/>
    </source>
</evidence>
<evidence type="ECO:0000256" key="4">
    <source>
        <dbReference type="ARBA" id="ARBA00023163"/>
    </source>
</evidence>
<dbReference type="InterPro" id="IPR029016">
    <property type="entry name" value="GAF-like_dom_sf"/>
</dbReference>
<evidence type="ECO:0000313" key="11">
    <source>
        <dbReference type="Proteomes" id="UP000680132"/>
    </source>
</evidence>
<dbReference type="InterPro" id="IPR036390">
    <property type="entry name" value="WH_DNA-bd_sf"/>
</dbReference>
<dbReference type="CDD" id="cd00090">
    <property type="entry name" value="HTH_ARSR"/>
    <property type="match status" value="1"/>
</dbReference>
<dbReference type="GO" id="GO:0003700">
    <property type="term" value="F:DNA-binding transcription factor activity"/>
    <property type="evidence" value="ECO:0007669"/>
    <property type="project" value="TreeGrafter"/>
</dbReference>
<accession>A0A939QL38</accession>
<comment type="function">
    <text evidence="5">May be an activator protein for the gylABX operon.</text>
</comment>
<dbReference type="InterPro" id="IPR005471">
    <property type="entry name" value="Tscrpt_reg_IclR_N"/>
</dbReference>
<keyword evidence="3" id="KW-0238">DNA-binding</keyword>
<feature type="region of interest" description="Disordered" evidence="7">
    <location>
        <begin position="231"/>
        <end position="262"/>
    </location>
</feature>
<dbReference type="Pfam" id="PF09339">
    <property type="entry name" value="HTH_IclR"/>
    <property type="match status" value="1"/>
</dbReference>
<organism evidence="10 11">
    <name type="scientific">Microbacterium stercoris</name>
    <dbReference type="NCBI Taxonomy" id="2820289"/>
    <lineage>
        <taxon>Bacteria</taxon>
        <taxon>Bacillati</taxon>
        <taxon>Actinomycetota</taxon>
        <taxon>Actinomycetes</taxon>
        <taxon>Micrococcales</taxon>
        <taxon>Microbacteriaceae</taxon>
        <taxon>Microbacterium</taxon>
    </lineage>
</organism>
<dbReference type="GO" id="GO:0003677">
    <property type="term" value="F:DNA binding"/>
    <property type="evidence" value="ECO:0007669"/>
    <property type="project" value="UniProtKB-KW"/>
</dbReference>
<dbReference type="PROSITE" id="PS51078">
    <property type="entry name" value="ICLR_ED"/>
    <property type="match status" value="1"/>
</dbReference>
<dbReference type="Pfam" id="PF01614">
    <property type="entry name" value="IclR_C"/>
    <property type="match status" value="1"/>
</dbReference>
<evidence type="ECO:0000256" key="3">
    <source>
        <dbReference type="ARBA" id="ARBA00023125"/>
    </source>
</evidence>
<evidence type="ECO:0000256" key="7">
    <source>
        <dbReference type="SAM" id="MobiDB-lite"/>
    </source>
</evidence>
<dbReference type="FunFam" id="1.10.10.10:FF:000056">
    <property type="entry name" value="IclR family transcriptional regulator"/>
    <property type="match status" value="1"/>
</dbReference>
<dbReference type="GO" id="GO:0006071">
    <property type="term" value="P:glycerol metabolic process"/>
    <property type="evidence" value="ECO:0007669"/>
    <property type="project" value="UniProtKB-KW"/>
</dbReference>
<dbReference type="Gene3D" id="1.10.10.10">
    <property type="entry name" value="Winged helix-like DNA-binding domain superfamily/Winged helix DNA-binding domain"/>
    <property type="match status" value="1"/>
</dbReference>
<evidence type="ECO:0000259" key="8">
    <source>
        <dbReference type="PROSITE" id="PS51077"/>
    </source>
</evidence>
<name>A0A939QL38_9MICO</name>
<dbReference type="SMART" id="SM00346">
    <property type="entry name" value="HTH_ICLR"/>
    <property type="match status" value="1"/>
</dbReference>
<feature type="compositionally biased region" description="Pro residues" evidence="7">
    <location>
        <begin position="240"/>
        <end position="254"/>
    </location>
</feature>
<keyword evidence="1" id="KW-0319">Glycerol metabolism</keyword>
<sequence>MNNDSSVTSPAGSQTLSRGIRLLEILAADDKPLSIDDLARALGVHRSVAYRLLRTLEDHGLVTRGANGLVSLGAGLAALASSVSRDLQAAALPELSEAADELGMTCLLVLFESGEGITFASAPPRRSVAVSYQPGHRHPITRGGPGKAMLMELPDSAWPVEATEALRTEIAESRARGYATSYDEVVPLLWSVAVPLVVPGQPLASVAAIHVSLTRPEAEIATRLRTAATGIARGRGARCRPPPPGGGPRPPPATGTPRALGP</sequence>
<dbReference type="GO" id="GO:0045892">
    <property type="term" value="P:negative regulation of DNA-templated transcription"/>
    <property type="evidence" value="ECO:0007669"/>
    <property type="project" value="TreeGrafter"/>
</dbReference>
<dbReference type="RefSeq" id="WP_208505095.1">
    <property type="nucleotide sequence ID" value="NZ_JAGFOA010000007.1"/>
</dbReference>
<dbReference type="PROSITE" id="PS51077">
    <property type="entry name" value="HTH_ICLR"/>
    <property type="match status" value="1"/>
</dbReference>
<dbReference type="Proteomes" id="UP000680132">
    <property type="component" value="Unassembled WGS sequence"/>
</dbReference>
<keyword evidence="2" id="KW-0805">Transcription regulation</keyword>
<evidence type="ECO:0000256" key="2">
    <source>
        <dbReference type="ARBA" id="ARBA00023015"/>
    </source>
</evidence>
<proteinExistence type="predicted"/>
<dbReference type="EMBL" id="JAGFOA010000007">
    <property type="protein sequence ID" value="MBO3664923.1"/>
    <property type="molecule type" value="Genomic_DNA"/>
</dbReference>
<reference evidence="10" key="1">
    <citation type="submission" date="2021-03" db="EMBL/GenBank/DDBJ databases">
        <title>Microbacterium sp. nov., a novel actinobacterium isolated from cow dung.</title>
        <authorList>
            <person name="Zhang L."/>
        </authorList>
    </citation>
    <scope>NUCLEOTIDE SEQUENCE</scope>
    <source>
        <strain evidence="10">NEAU-LLB</strain>
    </source>
</reference>
<feature type="domain" description="HTH iclR-type" evidence="8">
    <location>
        <begin position="13"/>
        <end position="74"/>
    </location>
</feature>
<dbReference type="AlphaFoldDB" id="A0A939QL38"/>
<dbReference type="InterPro" id="IPR050707">
    <property type="entry name" value="HTH_MetabolicPath_Reg"/>
</dbReference>
<dbReference type="Gene3D" id="3.30.450.40">
    <property type="match status" value="1"/>
</dbReference>
<protein>
    <recommendedName>
        <fullName evidence="6">Glycerol operon regulatory protein</fullName>
    </recommendedName>
</protein>
<comment type="caution">
    <text evidence="10">The sequence shown here is derived from an EMBL/GenBank/DDBJ whole genome shotgun (WGS) entry which is preliminary data.</text>
</comment>
<dbReference type="PANTHER" id="PTHR30136">
    <property type="entry name" value="HELIX-TURN-HELIX TRANSCRIPTIONAL REGULATOR, ICLR FAMILY"/>
    <property type="match status" value="1"/>
</dbReference>
<dbReference type="InterPro" id="IPR036388">
    <property type="entry name" value="WH-like_DNA-bd_sf"/>
</dbReference>
<dbReference type="InterPro" id="IPR014757">
    <property type="entry name" value="Tscrpt_reg_IclR_C"/>
</dbReference>
<evidence type="ECO:0000259" key="9">
    <source>
        <dbReference type="PROSITE" id="PS51078"/>
    </source>
</evidence>
<gene>
    <name evidence="10" type="ORF">J5V96_15610</name>
</gene>
<dbReference type="SUPFAM" id="SSF46785">
    <property type="entry name" value="Winged helix' DNA-binding domain"/>
    <property type="match status" value="1"/>
</dbReference>